<evidence type="ECO:0000313" key="3">
    <source>
        <dbReference type="Proteomes" id="UP000283255"/>
    </source>
</evidence>
<feature type="chain" id="PRO_5019220118" evidence="1">
    <location>
        <begin position="23"/>
        <end position="134"/>
    </location>
</feature>
<reference evidence="2 3" key="2">
    <citation type="submission" date="2019-01" db="EMBL/GenBank/DDBJ databases">
        <title>Motilimonas pumilus sp. nov., isolated from the gut of sea cucumber (Apostichopus japonicus).</title>
        <authorList>
            <person name="Wang F.-Q."/>
            <person name="Ren L.-H."/>
            <person name="Lin Y.-W."/>
            <person name="Sun G.-H."/>
            <person name="Du Z.-J."/>
            <person name="Zhao J.-X."/>
            <person name="Liu X.-J."/>
            <person name="Liu L.-J."/>
        </authorList>
    </citation>
    <scope>NUCLEOTIDE SEQUENCE [LARGE SCALE GENOMIC DNA]</scope>
    <source>
        <strain evidence="2 3">PLHSC7-2</strain>
    </source>
</reference>
<accession>A0A418YDR3</accession>
<keyword evidence="1" id="KW-0732">Signal</keyword>
<dbReference type="EMBL" id="QZCH01000015">
    <property type="protein sequence ID" value="RJG42671.1"/>
    <property type="molecule type" value="Genomic_DNA"/>
</dbReference>
<gene>
    <name evidence="2" type="ORF">D1Z90_12450</name>
</gene>
<feature type="signal peptide" evidence="1">
    <location>
        <begin position="1"/>
        <end position="22"/>
    </location>
</feature>
<dbReference type="RefSeq" id="WP_119911097.1">
    <property type="nucleotide sequence ID" value="NZ_QZCH01000015.1"/>
</dbReference>
<sequence length="134" mass="14940">MKKYLIAAMITLSSLCAMQAQAASIIPIKRTIQFMVTAAKFNMNEFETITTKNGETFHLHASLEKPNRVLIMDTSWSPIAEFTTTMNEDKGRAAGLEYAKNLGITVELVKPSYYYHNGAYGYAFTVKDLDKADG</sequence>
<name>A0A418YDR3_9GAMM</name>
<dbReference type="OrthoDB" id="6272243at2"/>
<evidence type="ECO:0000256" key="1">
    <source>
        <dbReference type="SAM" id="SignalP"/>
    </source>
</evidence>
<comment type="caution">
    <text evidence="2">The sequence shown here is derived from an EMBL/GenBank/DDBJ whole genome shotgun (WGS) entry which is preliminary data.</text>
</comment>
<protein>
    <submittedName>
        <fullName evidence="2">Uncharacterized protein</fullName>
    </submittedName>
</protein>
<dbReference type="AlphaFoldDB" id="A0A418YDR3"/>
<keyword evidence="3" id="KW-1185">Reference proteome</keyword>
<organism evidence="2 3">
    <name type="scientific">Motilimonas pumila</name>
    <dbReference type="NCBI Taxonomy" id="2303987"/>
    <lineage>
        <taxon>Bacteria</taxon>
        <taxon>Pseudomonadati</taxon>
        <taxon>Pseudomonadota</taxon>
        <taxon>Gammaproteobacteria</taxon>
        <taxon>Alteromonadales</taxon>
        <taxon>Alteromonadales genera incertae sedis</taxon>
        <taxon>Motilimonas</taxon>
    </lineage>
</organism>
<proteinExistence type="predicted"/>
<evidence type="ECO:0000313" key="2">
    <source>
        <dbReference type="EMBL" id="RJG42671.1"/>
    </source>
</evidence>
<dbReference type="Proteomes" id="UP000283255">
    <property type="component" value="Unassembled WGS sequence"/>
</dbReference>
<reference evidence="2 3" key="1">
    <citation type="submission" date="2018-09" db="EMBL/GenBank/DDBJ databases">
        <authorList>
            <person name="Wang F."/>
        </authorList>
    </citation>
    <scope>NUCLEOTIDE SEQUENCE [LARGE SCALE GENOMIC DNA]</scope>
    <source>
        <strain evidence="2 3">PLHSC7-2</strain>
    </source>
</reference>